<dbReference type="InterPro" id="IPR011920">
    <property type="entry name" value="Lipid_A_LpxL_LpxP"/>
</dbReference>
<keyword evidence="6 9" id="KW-1133">Transmembrane helix</keyword>
<reference evidence="10 11" key="1">
    <citation type="submission" date="2021-10" db="EMBL/GenBank/DDBJ databases">
        <title>Alishewanella koreense sp. nov. isolated from seawater of southwestern coast in South Korea and the proposal for the reclassification of Rheinheimera perlucida and Rheinheimera tuosuensis as Arsukibacterium perlucida and Arsukibacterium tuosuensis.</title>
        <authorList>
            <person name="Kim K.H."/>
            <person name="Ruan W."/>
            <person name="Kim K.R."/>
            <person name="Baek J.H."/>
            <person name="Jeon C.O."/>
        </authorList>
    </citation>
    <scope>NUCLEOTIDE SEQUENCE [LARGE SCALE GENOMIC DNA]</scope>
    <source>
        <strain evidence="10 11">16-MA</strain>
    </source>
</reference>
<comment type="caution">
    <text evidence="10">The sequence shown here is derived from an EMBL/GenBank/DDBJ whole genome shotgun (WGS) entry which is preliminary data.</text>
</comment>
<dbReference type="PIRSF" id="PIRSF026649">
    <property type="entry name" value="MsbB"/>
    <property type="match status" value="1"/>
</dbReference>
<comment type="function">
    <text evidence="9">Catalyzes the transfer of an acyl chain from an acyl-[acyl-carrier-protein] (ACP) to a Kdo(2)-lipid IV(A) to form a Kdo(2)-(acyl)-lipid IV(A).</text>
</comment>
<dbReference type="Pfam" id="PF03279">
    <property type="entry name" value="Lip_A_acyltrans"/>
    <property type="match status" value="1"/>
</dbReference>
<evidence type="ECO:0000313" key="10">
    <source>
        <dbReference type="EMBL" id="MCB5227673.1"/>
    </source>
</evidence>
<dbReference type="InterPro" id="IPR004960">
    <property type="entry name" value="LipA_acyltrans"/>
</dbReference>
<evidence type="ECO:0000256" key="9">
    <source>
        <dbReference type="HAMAP-Rule" id="MF_01942"/>
    </source>
</evidence>
<keyword evidence="2 9" id="KW-0997">Cell inner membrane</keyword>
<keyword evidence="4 9" id="KW-0812">Transmembrane</keyword>
<keyword evidence="1 9" id="KW-1003">Cell membrane</keyword>
<dbReference type="NCBIfam" id="TIGR02207">
    <property type="entry name" value="lipid_A_htrB"/>
    <property type="match status" value="1"/>
</dbReference>
<evidence type="ECO:0000256" key="4">
    <source>
        <dbReference type="ARBA" id="ARBA00022692"/>
    </source>
</evidence>
<gene>
    <name evidence="9 10" type="primary">lpxL</name>
    <name evidence="10" type="ORF">JAO78_012710</name>
</gene>
<keyword evidence="5 9" id="KW-0448">Lipopolysaccharide biosynthesis</keyword>
<evidence type="ECO:0000256" key="8">
    <source>
        <dbReference type="ARBA" id="ARBA00023315"/>
    </source>
</evidence>
<dbReference type="CDD" id="cd07984">
    <property type="entry name" value="LPLAT_LABLAT-like"/>
    <property type="match status" value="1"/>
</dbReference>
<dbReference type="EC" id="2.3.1.241" evidence="9"/>
<comment type="pathway">
    <text evidence="9">Bacterial outer membrane biogenesis; lipopolysaccharide biosynthesis.</text>
</comment>
<keyword evidence="11" id="KW-1185">Reference proteome</keyword>
<name>A0ABS8C5S6_9ALTE</name>
<proteinExistence type="inferred from homology"/>
<keyword evidence="3 9" id="KW-0808">Transferase</keyword>
<evidence type="ECO:0000256" key="5">
    <source>
        <dbReference type="ARBA" id="ARBA00022985"/>
    </source>
</evidence>
<comment type="catalytic activity">
    <reaction evidence="9">
        <text>an alpha-Kdo-(2-&gt;4)-alpha-Kdo-(2-&gt;6)-lipid IVA + a fatty acyl-[ACP] = an alpha-Kdo-(2-&gt;4)-alpha-Kdo-(2-&gt;6)-(acyl)-lipid IVA + holo-[ACP]</text>
        <dbReference type="Rhea" id="RHEA:69396"/>
        <dbReference type="Rhea" id="RHEA-COMP:9685"/>
        <dbReference type="Rhea" id="RHEA-COMP:14125"/>
        <dbReference type="ChEBI" id="CHEBI:64479"/>
        <dbReference type="ChEBI" id="CHEBI:138651"/>
        <dbReference type="ChEBI" id="CHEBI:176429"/>
        <dbReference type="ChEBI" id="CHEBI:176430"/>
        <dbReference type="EC" id="2.3.1.241"/>
    </reaction>
</comment>
<evidence type="ECO:0000256" key="7">
    <source>
        <dbReference type="ARBA" id="ARBA00023136"/>
    </source>
</evidence>
<dbReference type="PANTHER" id="PTHR30606:SF9">
    <property type="entry name" value="LIPID A BIOSYNTHESIS LAUROYLTRANSFERASE"/>
    <property type="match status" value="1"/>
</dbReference>
<feature type="short sequence motif" description="HXXXXD motif" evidence="9">
    <location>
        <begin position="132"/>
        <end position="137"/>
    </location>
</feature>
<organism evidence="10 11">
    <name type="scientific">Alishewanella maricola</name>
    <dbReference type="NCBI Taxonomy" id="2795740"/>
    <lineage>
        <taxon>Bacteria</taxon>
        <taxon>Pseudomonadati</taxon>
        <taxon>Pseudomonadota</taxon>
        <taxon>Gammaproteobacteria</taxon>
        <taxon>Alteromonadales</taxon>
        <taxon>Alteromonadaceae</taxon>
        <taxon>Alishewanella</taxon>
    </lineage>
</organism>
<keyword evidence="8 9" id="KW-0012">Acyltransferase</keyword>
<comment type="similarity">
    <text evidence="9">Belongs to the LpxL/LpxM/LpxP family.</text>
</comment>
<evidence type="ECO:0000313" key="11">
    <source>
        <dbReference type="Proteomes" id="UP000633814"/>
    </source>
</evidence>
<feature type="transmembrane region" description="Helical" evidence="9">
    <location>
        <begin position="12"/>
        <end position="30"/>
    </location>
</feature>
<comment type="pathway">
    <text evidence="9">Glycolipid biosynthesis; KDO(2)-lipid A biosynthesis; KDO(2)-lipid A from CMP-3-deoxy-D-manno-octulosonate and lipid IV(A): step 3/4.</text>
</comment>
<dbReference type="Proteomes" id="UP000633814">
    <property type="component" value="Unassembled WGS sequence"/>
</dbReference>
<comment type="subcellular location">
    <subcellularLocation>
        <location evidence="9">Cell inner membrane</location>
        <topology evidence="9">Single-pass membrane protein</topology>
    </subcellularLocation>
</comment>
<dbReference type="PANTHER" id="PTHR30606">
    <property type="entry name" value="LIPID A BIOSYNTHESIS LAUROYL ACYLTRANSFERASE"/>
    <property type="match status" value="1"/>
</dbReference>
<evidence type="ECO:0000256" key="6">
    <source>
        <dbReference type="ARBA" id="ARBA00022989"/>
    </source>
</evidence>
<protein>
    <recommendedName>
        <fullName evidence="9">Lipid A biosynthesis acyltransferase</fullName>
        <ecNumber evidence="9">2.3.1.241</ecNumber>
    </recommendedName>
    <alternativeName>
        <fullName evidence="9">Kdo(2)-lipid IV(A) acyltransferase</fullName>
    </alternativeName>
</protein>
<dbReference type="RefSeq" id="WP_226751736.1">
    <property type="nucleotide sequence ID" value="NZ_JAEINI020000009.1"/>
</dbReference>
<accession>A0ABS8C5S6</accession>
<sequence length="308" mass="35703">MVKSPQFSWRFLLPRYWLLWIGVGLMYLISWLPYRVLMTLGAALGKLLFKALKSRQKIARRNLELCFPQKSAAEREALLWRNAEESGKAMFETVIGWWWPDWRVRRLAHITGYEHIQQAVASGKGILLLAGHFLHLEAAGRVIGLTHPSIGFYRPNNNPLMDYLQYHGRSRSNKYMIGKRDVKGLIQALNQQEVCFYLPDQDYGRSRAEFVPFFAVADTATTTGTLLFANAANCVVIPIYTYRLPDYRGYQIDILPAFDHFPSGDDRADVTRVNQWVEQAVLKNPEQYMWLHRRFKTRPDAEAPSLYD</sequence>
<evidence type="ECO:0000256" key="1">
    <source>
        <dbReference type="ARBA" id="ARBA00022475"/>
    </source>
</evidence>
<evidence type="ECO:0000256" key="3">
    <source>
        <dbReference type="ARBA" id="ARBA00022679"/>
    </source>
</evidence>
<dbReference type="GO" id="GO:0016746">
    <property type="term" value="F:acyltransferase activity"/>
    <property type="evidence" value="ECO:0007669"/>
    <property type="project" value="UniProtKB-KW"/>
</dbReference>
<keyword evidence="7 9" id="KW-0472">Membrane</keyword>
<dbReference type="EMBL" id="JAEINI020000009">
    <property type="protein sequence ID" value="MCB5227673.1"/>
    <property type="molecule type" value="Genomic_DNA"/>
</dbReference>
<dbReference type="HAMAP" id="MF_01942">
    <property type="entry name" value="Lipid_A_LpxL_LpxP"/>
    <property type="match status" value="1"/>
</dbReference>
<evidence type="ECO:0000256" key="2">
    <source>
        <dbReference type="ARBA" id="ARBA00022519"/>
    </source>
</evidence>